<evidence type="ECO:0000256" key="1">
    <source>
        <dbReference type="SAM" id="Phobius"/>
    </source>
</evidence>
<reference evidence="2 3" key="1">
    <citation type="submission" date="2021-03" db="EMBL/GenBank/DDBJ databases">
        <title>Novel species identification of genus Shewanella.</title>
        <authorList>
            <person name="Liu G."/>
            <person name="Zhang Q."/>
        </authorList>
    </citation>
    <scope>NUCLEOTIDE SEQUENCE [LARGE SCALE GENOMIC DNA]</scope>
    <source>
        <strain evidence="2 3">FJAT-52962</strain>
    </source>
</reference>
<dbReference type="EMBL" id="CP071502">
    <property type="protein sequence ID" value="QSX37619.1"/>
    <property type="molecule type" value="Genomic_DNA"/>
</dbReference>
<organism evidence="2 3">
    <name type="scientific">Shewanella sedimentimangrovi</name>
    <dbReference type="NCBI Taxonomy" id="2814293"/>
    <lineage>
        <taxon>Bacteria</taxon>
        <taxon>Pseudomonadati</taxon>
        <taxon>Pseudomonadota</taxon>
        <taxon>Gammaproteobacteria</taxon>
        <taxon>Alteromonadales</taxon>
        <taxon>Shewanellaceae</taxon>
        <taxon>Shewanella</taxon>
    </lineage>
</organism>
<dbReference type="Proteomes" id="UP000663207">
    <property type="component" value="Chromosome"/>
</dbReference>
<proteinExistence type="predicted"/>
<keyword evidence="1" id="KW-0472">Membrane</keyword>
<feature type="transmembrane region" description="Helical" evidence="1">
    <location>
        <begin position="130"/>
        <end position="149"/>
    </location>
</feature>
<dbReference type="RefSeq" id="WP_207380813.1">
    <property type="nucleotide sequence ID" value="NZ_CP071502.1"/>
</dbReference>
<protein>
    <submittedName>
        <fullName evidence="2">Uncharacterized protein</fullName>
    </submittedName>
</protein>
<evidence type="ECO:0000313" key="3">
    <source>
        <dbReference type="Proteomes" id="UP000663207"/>
    </source>
</evidence>
<sequence>MSVHSYVSYYQSFEKDIENLARYIEICEDNYCVYSVELTRLYLSICSEVDVTLKALCGILGDNKSNNITGYVKTIKLHCPELIDKEVSLTGYQLICAPWSELHCGKNPGWWSEHNKVKHDRMTNYKKANLRNVLMAFSALYTINVFIIFKEKCKQDPMFKFEFANVLTETMGFFKLARIKDVPFAYLFSY</sequence>
<gene>
    <name evidence="2" type="ORF">JYB85_01925</name>
</gene>
<accession>A0ABX7R1D7</accession>
<evidence type="ECO:0000313" key="2">
    <source>
        <dbReference type="EMBL" id="QSX37619.1"/>
    </source>
</evidence>
<keyword evidence="1" id="KW-0812">Transmembrane</keyword>
<name>A0ABX7R1D7_9GAMM</name>
<keyword evidence="3" id="KW-1185">Reference proteome</keyword>
<keyword evidence="1" id="KW-1133">Transmembrane helix</keyword>